<feature type="region of interest" description="Disordered" evidence="1">
    <location>
        <begin position="27"/>
        <end position="54"/>
    </location>
</feature>
<accession>A0A1Y6BSK3</accession>
<evidence type="ECO:0000313" key="3">
    <source>
        <dbReference type="Proteomes" id="UP000192907"/>
    </source>
</evidence>
<dbReference type="SUPFAM" id="SSF48695">
    <property type="entry name" value="Multiheme cytochromes"/>
    <property type="match status" value="1"/>
</dbReference>
<protein>
    <submittedName>
        <fullName evidence="2">Uncharacterized protein</fullName>
    </submittedName>
</protein>
<keyword evidence="3" id="KW-1185">Reference proteome</keyword>
<dbReference type="OrthoDB" id="9807368at2"/>
<feature type="compositionally biased region" description="Polar residues" evidence="1">
    <location>
        <begin position="39"/>
        <end position="54"/>
    </location>
</feature>
<gene>
    <name evidence="2" type="ORF">SAMN06296036_108142</name>
</gene>
<organism evidence="2 3">
    <name type="scientific">Pseudobacteriovorax antillogorgiicola</name>
    <dbReference type="NCBI Taxonomy" id="1513793"/>
    <lineage>
        <taxon>Bacteria</taxon>
        <taxon>Pseudomonadati</taxon>
        <taxon>Bdellovibrionota</taxon>
        <taxon>Oligoflexia</taxon>
        <taxon>Oligoflexales</taxon>
        <taxon>Pseudobacteriovoracaceae</taxon>
        <taxon>Pseudobacteriovorax</taxon>
    </lineage>
</organism>
<evidence type="ECO:0000313" key="2">
    <source>
        <dbReference type="EMBL" id="SMF26393.1"/>
    </source>
</evidence>
<dbReference type="Proteomes" id="UP000192907">
    <property type="component" value="Unassembled WGS sequence"/>
</dbReference>
<proteinExistence type="predicted"/>
<reference evidence="3" key="1">
    <citation type="submission" date="2017-04" db="EMBL/GenBank/DDBJ databases">
        <authorList>
            <person name="Varghese N."/>
            <person name="Submissions S."/>
        </authorList>
    </citation>
    <scope>NUCLEOTIDE SEQUENCE [LARGE SCALE GENOMIC DNA]</scope>
    <source>
        <strain evidence="3">RKEM611</strain>
    </source>
</reference>
<feature type="region of interest" description="Disordered" evidence="1">
    <location>
        <begin position="106"/>
        <end position="137"/>
    </location>
</feature>
<dbReference type="InterPro" id="IPR036280">
    <property type="entry name" value="Multihaem_cyt_sf"/>
</dbReference>
<dbReference type="EMBL" id="FWZT01000008">
    <property type="protein sequence ID" value="SMF26393.1"/>
    <property type="molecule type" value="Genomic_DNA"/>
</dbReference>
<dbReference type="RefSeq" id="WP_132318866.1">
    <property type="nucleotide sequence ID" value="NZ_FWZT01000008.1"/>
</dbReference>
<sequence>MRYFIRICLLGFITSCTGIIDSPLDKRGEGSDAGPSAVAEQNANQDTPTANNDSSVHFEAPCAMCHEEDRKSPDHFTGQDCASCHSYPSWAETTVAFSHTPKPETCEQCHQRPASGLRAYPNQGPPDGFDPDANSPGSGHYVGQDCVSCHQTPDEGQPQFVFTHSSPQPGVCLPCHFNDGQGEHLNDGDVMLSDLGNCASCHQNFDANQTRNFEPVNGDD</sequence>
<dbReference type="Gene3D" id="3.90.10.10">
    <property type="entry name" value="Cytochrome C3"/>
    <property type="match status" value="2"/>
</dbReference>
<dbReference type="AlphaFoldDB" id="A0A1Y6BSK3"/>
<evidence type="ECO:0000256" key="1">
    <source>
        <dbReference type="SAM" id="MobiDB-lite"/>
    </source>
</evidence>
<name>A0A1Y6BSK3_9BACT</name>